<feature type="domain" description="Type I restriction enzyme R protein N-terminal" evidence="1">
    <location>
        <begin position="30"/>
        <end position="131"/>
    </location>
</feature>
<dbReference type="Proteomes" id="UP001165677">
    <property type="component" value="Unassembled WGS sequence"/>
</dbReference>
<organism evidence="2 3">
    <name type="scientific">Flavobacterium lacisediminis</name>
    <dbReference type="NCBI Taxonomy" id="2989705"/>
    <lineage>
        <taxon>Bacteria</taxon>
        <taxon>Pseudomonadati</taxon>
        <taxon>Bacteroidota</taxon>
        <taxon>Flavobacteriia</taxon>
        <taxon>Flavobacteriales</taxon>
        <taxon>Flavobacteriaceae</taxon>
        <taxon>Flavobacterium</taxon>
    </lineage>
</organism>
<evidence type="ECO:0000313" key="2">
    <source>
        <dbReference type="EMBL" id="MCW1148102.1"/>
    </source>
</evidence>
<keyword evidence="3" id="KW-1185">Reference proteome</keyword>
<sequence length="338" mass="38810">MPTNKQIATAIKKSLTKIDFSKLEEKCTNEAQTRQYLIEPIIETLGYSRFDDMLTEINAGWGQKNDKADIGLIIKGKNPEILVECKKYGKNLTDKEASQLNGYFINTPSSKLGILTNGIEWRFYCPDESNKETNLNVTPFLVLDFSELNDSLFENLSKFHRNNIDIKELLEEASEFYFLQGFTDAFASELADPSDDFIKAIFNRMQGKRMTDTVKSKLRTLINSNSIQNALPKVIEEESKNGNIVITTAEELKIYHAIKTILIHKKEIDSDRISYRDQKNSFNILVDDNNKKIICKITSSKNKYFIELNGLKYEVNGIDSIVAIKKQLLDFTMQYFQK</sequence>
<dbReference type="EMBL" id="JAPCIO010000004">
    <property type="protein sequence ID" value="MCW1148102.1"/>
    <property type="molecule type" value="Genomic_DNA"/>
</dbReference>
<evidence type="ECO:0000313" key="3">
    <source>
        <dbReference type="Proteomes" id="UP001165677"/>
    </source>
</evidence>
<protein>
    <submittedName>
        <fullName evidence="2">Type I restriction enzyme HsdR N-terminal domain-containing protein</fullName>
    </submittedName>
</protein>
<comment type="caution">
    <text evidence="2">The sequence shown here is derived from an EMBL/GenBank/DDBJ whole genome shotgun (WGS) entry which is preliminary data.</text>
</comment>
<dbReference type="RefSeq" id="WP_264368884.1">
    <property type="nucleotide sequence ID" value="NZ_JAPCIO010000004.1"/>
</dbReference>
<proteinExistence type="predicted"/>
<accession>A0ABT3EHP2</accession>
<dbReference type="Pfam" id="PF13588">
    <property type="entry name" value="HSDR_N_2"/>
    <property type="match status" value="1"/>
</dbReference>
<dbReference type="InterPro" id="IPR029464">
    <property type="entry name" value="HSDR_N"/>
</dbReference>
<gene>
    <name evidence="2" type="ORF">OJ995_07715</name>
</gene>
<name>A0ABT3EHP2_9FLAO</name>
<reference evidence="2" key="1">
    <citation type="submission" date="2022-10" db="EMBL/GenBank/DDBJ databases">
        <title>Flavobacterium sp. nov., a bacterium isolated from lake sediment.</title>
        <authorList>
            <person name="Qu J.-H."/>
        </authorList>
    </citation>
    <scope>NUCLEOTIDE SEQUENCE</scope>
    <source>
        <strain evidence="2">TH16-21</strain>
    </source>
</reference>
<evidence type="ECO:0000259" key="1">
    <source>
        <dbReference type="Pfam" id="PF13588"/>
    </source>
</evidence>